<dbReference type="Proteomes" id="UP001178508">
    <property type="component" value="Chromosome 15"/>
</dbReference>
<proteinExistence type="predicted"/>
<feature type="region of interest" description="Disordered" evidence="1">
    <location>
        <begin position="328"/>
        <end position="357"/>
    </location>
</feature>
<reference evidence="2" key="1">
    <citation type="submission" date="2023-08" db="EMBL/GenBank/DDBJ databases">
        <authorList>
            <person name="Alioto T."/>
            <person name="Alioto T."/>
            <person name="Gomez Garrido J."/>
        </authorList>
    </citation>
    <scope>NUCLEOTIDE SEQUENCE</scope>
</reference>
<dbReference type="AlphaFoldDB" id="A0AAV1GLY3"/>
<organism evidence="2 3">
    <name type="scientific">Xyrichtys novacula</name>
    <name type="common">Pearly razorfish</name>
    <name type="synonym">Hemipteronotus novacula</name>
    <dbReference type="NCBI Taxonomy" id="13765"/>
    <lineage>
        <taxon>Eukaryota</taxon>
        <taxon>Metazoa</taxon>
        <taxon>Chordata</taxon>
        <taxon>Craniata</taxon>
        <taxon>Vertebrata</taxon>
        <taxon>Euteleostomi</taxon>
        <taxon>Actinopterygii</taxon>
        <taxon>Neopterygii</taxon>
        <taxon>Teleostei</taxon>
        <taxon>Neoteleostei</taxon>
        <taxon>Acanthomorphata</taxon>
        <taxon>Eupercaria</taxon>
        <taxon>Labriformes</taxon>
        <taxon>Labridae</taxon>
        <taxon>Xyrichtys</taxon>
    </lineage>
</organism>
<evidence type="ECO:0000256" key="1">
    <source>
        <dbReference type="SAM" id="MobiDB-lite"/>
    </source>
</evidence>
<protein>
    <submittedName>
        <fullName evidence="2">Uncharacterized protein LOC117805940</fullName>
    </submittedName>
</protein>
<dbReference type="EMBL" id="OY660878">
    <property type="protein sequence ID" value="CAJ1073644.1"/>
    <property type="molecule type" value="Genomic_DNA"/>
</dbReference>
<keyword evidence="3" id="KW-1185">Reference proteome</keyword>
<gene>
    <name evidence="2" type="ORF">XNOV1_A037476</name>
</gene>
<name>A0AAV1GLY3_XYRNO</name>
<evidence type="ECO:0000313" key="2">
    <source>
        <dbReference type="EMBL" id="CAJ1073644.1"/>
    </source>
</evidence>
<feature type="region of interest" description="Disordered" evidence="1">
    <location>
        <begin position="1"/>
        <end position="30"/>
    </location>
</feature>
<sequence length="378" mass="41494">MGSTGSKTRLHKVAPCNRLQGEEDQPKPQWTLPALPVSAEQPSASMGLKKTTLPPLKQEMTLSTLSEPCFAGKVPLKVPNPSIIHSHLPRRAQALQPLAVQIGQPSSANQFAMRRGCRDGGVQRFSTTGQAGHSGTSRMTQGRFLEAQVALTQQDHRQRVHLRQGRELRRRKVVYTVNGGGTEGTQRRKLVRRPTERDIFWDESTGKSLDPKSLLQLEEEEGQYSQTNIELLCKREEGVQKIQDRVEGTSQTGRYSSLNVTGCFQVSRARGSTLNHSLLREVVCLNQPLVDRAGIGSKEGGGEGGGLPLAQKEEPFVAKTLARGAWPFTAQPPLSSRPTTADDKAPAANYPADGESLKWDCQSEGWPLCLQWDKFEGG</sequence>
<accession>A0AAV1GLY3</accession>
<evidence type="ECO:0000313" key="3">
    <source>
        <dbReference type="Proteomes" id="UP001178508"/>
    </source>
</evidence>